<keyword evidence="1" id="KW-0472">Membrane</keyword>
<evidence type="ECO:0000313" key="2">
    <source>
        <dbReference type="EMBL" id="KKQ18376.1"/>
    </source>
</evidence>
<evidence type="ECO:0008006" key="4">
    <source>
        <dbReference type="Google" id="ProtNLM"/>
    </source>
</evidence>
<dbReference type="Proteomes" id="UP000034508">
    <property type="component" value="Unassembled WGS sequence"/>
</dbReference>
<sequence length="171" mass="19732">MRTQVIPAQITTVEDKIAGSLNITQITLLIFPAFWATIVYALFIPRFQLSSYKLPLIILVLFLCLALSVRIKGRVVINWLVTIFRYNLRPKYYVFNKNDGFLRTLDLPDFEKKQRTLSRKTTAKEKIKTASPVSIGDLVKLEGFFTNPKYSFSFKSARRGCLDVAFKQEQK</sequence>
<gene>
    <name evidence="2" type="ORF">US31_C0005G0026</name>
</gene>
<reference evidence="2 3" key="1">
    <citation type="journal article" date="2015" name="Nature">
        <title>rRNA introns, odd ribosomes, and small enigmatic genomes across a large radiation of phyla.</title>
        <authorList>
            <person name="Brown C.T."/>
            <person name="Hug L.A."/>
            <person name="Thomas B.C."/>
            <person name="Sharon I."/>
            <person name="Castelle C.J."/>
            <person name="Singh A."/>
            <person name="Wilkins M.J."/>
            <person name="Williams K.H."/>
            <person name="Banfield J.F."/>
        </authorList>
    </citation>
    <scope>NUCLEOTIDE SEQUENCE [LARGE SCALE GENOMIC DNA]</scope>
</reference>
<keyword evidence="1" id="KW-1133">Transmembrane helix</keyword>
<organism evidence="2 3">
    <name type="scientific">Berkelbacteria bacterium GW2011_GWA1_36_9</name>
    <dbReference type="NCBI Taxonomy" id="1618331"/>
    <lineage>
        <taxon>Bacteria</taxon>
        <taxon>Candidatus Berkelbacteria</taxon>
    </lineage>
</organism>
<dbReference type="AlphaFoldDB" id="A0A0G0IQS8"/>
<evidence type="ECO:0000256" key="1">
    <source>
        <dbReference type="SAM" id="Phobius"/>
    </source>
</evidence>
<dbReference type="EMBL" id="LBSM01000005">
    <property type="protein sequence ID" value="KKQ18376.1"/>
    <property type="molecule type" value="Genomic_DNA"/>
</dbReference>
<comment type="caution">
    <text evidence="2">The sequence shown here is derived from an EMBL/GenBank/DDBJ whole genome shotgun (WGS) entry which is preliminary data.</text>
</comment>
<evidence type="ECO:0000313" key="3">
    <source>
        <dbReference type="Proteomes" id="UP000034508"/>
    </source>
</evidence>
<accession>A0A0G0IQS8</accession>
<protein>
    <recommendedName>
        <fullName evidence="4">PrgI family protein</fullName>
    </recommendedName>
</protein>
<proteinExistence type="predicted"/>
<feature type="transmembrane region" description="Helical" evidence="1">
    <location>
        <begin position="49"/>
        <end position="69"/>
    </location>
</feature>
<feature type="transmembrane region" description="Helical" evidence="1">
    <location>
        <begin position="21"/>
        <end position="43"/>
    </location>
</feature>
<keyword evidence="1" id="KW-0812">Transmembrane</keyword>
<name>A0A0G0IQS8_9BACT</name>